<accession>A0A9D1HMM9</accession>
<name>A0A9D1HMM9_9FIRM</name>
<dbReference type="EMBL" id="DVMH01000029">
    <property type="protein sequence ID" value="HIU10718.1"/>
    <property type="molecule type" value="Genomic_DNA"/>
</dbReference>
<gene>
    <name evidence="2" type="ORF">IAB00_05715</name>
</gene>
<evidence type="ECO:0008006" key="4">
    <source>
        <dbReference type="Google" id="ProtNLM"/>
    </source>
</evidence>
<reference evidence="2" key="2">
    <citation type="journal article" date="2021" name="PeerJ">
        <title>Extensive microbial diversity within the chicken gut microbiome revealed by metagenomics and culture.</title>
        <authorList>
            <person name="Gilroy R."/>
            <person name="Ravi A."/>
            <person name="Getino M."/>
            <person name="Pursley I."/>
            <person name="Horton D.L."/>
            <person name="Alikhan N.F."/>
            <person name="Baker D."/>
            <person name="Gharbi K."/>
            <person name="Hall N."/>
            <person name="Watson M."/>
            <person name="Adriaenssens E.M."/>
            <person name="Foster-Nyarko E."/>
            <person name="Jarju S."/>
            <person name="Secka A."/>
            <person name="Antonio M."/>
            <person name="Oren A."/>
            <person name="Chaudhuri R.R."/>
            <person name="La Ragione R."/>
            <person name="Hildebrand F."/>
            <person name="Pallen M.J."/>
        </authorList>
    </citation>
    <scope>NUCLEOTIDE SEQUENCE</scope>
    <source>
        <strain evidence="2">2830</strain>
    </source>
</reference>
<feature type="coiled-coil region" evidence="1">
    <location>
        <begin position="29"/>
        <end position="88"/>
    </location>
</feature>
<reference evidence="2" key="1">
    <citation type="submission" date="2020-10" db="EMBL/GenBank/DDBJ databases">
        <authorList>
            <person name="Gilroy R."/>
        </authorList>
    </citation>
    <scope>NUCLEOTIDE SEQUENCE</scope>
    <source>
        <strain evidence="2">2830</strain>
    </source>
</reference>
<protein>
    <recommendedName>
        <fullName evidence="4">Translation initiation factor 2</fullName>
    </recommendedName>
</protein>
<evidence type="ECO:0000256" key="1">
    <source>
        <dbReference type="SAM" id="Coils"/>
    </source>
</evidence>
<proteinExistence type="predicted"/>
<sequence>MNEQQEKGGTLNLELLPCFGGSREISPTEQALQRQVAALEERLEQMRLSRRVLMRILERTEQDRRVELENLRRENDRLRKKNYFLARLSWENIRQRRQ</sequence>
<evidence type="ECO:0000313" key="2">
    <source>
        <dbReference type="EMBL" id="HIU10718.1"/>
    </source>
</evidence>
<organism evidence="2 3">
    <name type="scientific">Candidatus Avidehalobacter gallistercoris</name>
    <dbReference type="NCBI Taxonomy" id="2840694"/>
    <lineage>
        <taxon>Bacteria</taxon>
        <taxon>Bacillati</taxon>
        <taxon>Bacillota</taxon>
        <taxon>Clostridia</taxon>
        <taxon>Eubacteriales</taxon>
        <taxon>Peptococcaceae</taxon>
        <taxon>Peptococcaceae incertae sedis</taxon>
        <taxon>Candidatus Avidehalobacter</taxon>
    </lineage>
</organism>
<dbReference type="AlphaFoldDB" id="A0A9D1HMM9"/>
<dbReference type="Proteomes" id="UP000824124">
    <property type="component" value="Unassembled WGS sequence"/>
</dbReference>
<keyword evidence="1" id="KW-0175">Coiled coil</keyword>
<comment type="caution">
    <text evidence="2">The sequence shown here is derived from an EMBL/GenBank/DDBJ whole genome shotgun (WGS) entry which is preliminary data.</text>
</comment>
<evidence type="ECO:0000313" key="3">
    <source>
        <dbReference type="Proteomes" id="UP000824124"/>
    </source>
</evidence>